<evidence type="ECO:0000259" key="4">
    <source>
        <dbReference type="Pfam" id="PF02797"/>
    </source>
</evidence>
<dbReference type="InterPro" id="IPR012328">
    <property type="entry name" value="Chalcone/stilbene_synt_C"/>
</dbReference>
<dbReference type="CDD" id="cd00831">
    <property type="entry name" value="CHS_like"/>
    <property type="match status" value="1"/>
</dbReference>
<evidence type="ECO:0000256" key="1">
    <source>
        <dbReference type="ARBA" id="ARBA00005531"/>
    </source>
</evidence>
<feature type="domain" description="Chalcone/stilbene synthase N-terminal" evidence="3">
    <location>
        <begin position="4"/>
        <end position="219"/>
    </location>
</feature>
<comment type="similarity">
    <text evidence="1">Belongs to the thiolase-like superfamily. Chalcone/stilbene synthases family.</text>
</comment>
<accession>A0ABU2B022</accession>
<sequence>MPVTLRSLEVAVPDTVLHQDQVREVFASQPGMSRLATRLVGAAFDSSGIERRHSAVTEMDLSADADGSNTPQFFDAATRQILNPTTGARNEIYVQEASRLYVDAAAAALASADGIDKTDVTHVITVSCTGFFSPGPDYLIVRGLDLDPAVQRCHLGFMGCYAAFPAMRQAKTICDANPDAVVLVVSVELCSIHVRVSDDPDTILGSSLFGDGAAAAVITGRDHDGGRALQLDHFETVLTPVGEEAMAWNIGDNGFEMVLGTYVPKIIDAHIVDALAPLLAHDASLTDRQYRDIEHWAIHPGGRSILDKVEAKLELDPAQLEPSRDVLQHYGNMSSATVMFVLKTILDDPDSKAGERVCSMAFGPGLTVETGLFTTVGRNS</sequence>
<evidence type="ECO:0000259" key="3">
    <source>
        <dbReference type="Pfam" id="PF00195"/>
    </source>
</evidence>
<dbReference type="SUPFAM" id="SSF53901">
    <property type="entry name" value="Thiolase-like"/>
    <property type="match status" value="1"/>
</dbReference>
<dbReference type="InterPro" id="IPR011141">
    <property type="entry name" value="Polyketide_synthase_type-III"/>
</dbReference>
<reference evidence="5 6" key="1">
    <citation type="submission" date="2023-07" db="EMBL/GenBank/DDBJ databases">
        <title>Sequencing the genomes of 1000 actinobacteria strains.</title>
        <authorList>
            <person name="Klenk H.-P."/>
        </authorList>
    </citation>
    <scope>NUCLEOTIDE SEQUENCE [LARGE SCALE GENOMIC DNA]</scope>
    <source>
        <strain evidence="5 6">DSM 22966</strain>
    </source>
</reference>
<keyword evidence="6" id="KW-1185">Reference proteome</keyword>
<dbReference type="RefSeq" id="WP_310171289.1">
    <property type="nucleotide sequence ID" value="NZ_BAABHE010000002.1"/>
</dbReference>
<dbReference type="Proteomes" id="UP001183794">
    <property type="component" value="Unassembled WGS sequence"/>
</dbReference>
<dbReference type="InterPro" id="IPR016039">
    <property type="entry name" value="Thiolase-like"/>
</dbReference>
<dbReference type="Gene3D" id="3.40.47.10">
    <property type="match status" value="2"/>
</dbReference>
<keyword evidence="2" id="KW-0808">Transferase</keyword>
<dbReference type="PIRSF" id="PIRSF000451">
    <property type="entry name" value="PKS_III"/>
    <property type="match status" value="1"/>
</dbReference>
<organism evidence="5 6">
    <name type="scientific">Enteractinococcus fodinae</name>
    <dbReference type="NCBI Taxonomy" id="684663"/>
    <lineage>
        <taxon>Bacteria</taxon>
        <taxon>Bacillati</taxon>
        <taxon>Actinomycetota</taxon>
        <taxon>Actinomycetes</taxon>
        <taxon>Micrococcales</taxon>
        <taxon>Micrococcaceae</taxon>
    </lineage>
</organism>
<dbReference type="PANTHER" id="PTHR11877">
    <property type="entry name" value="HYDROXYMETHYLGLUTARYL-COA SYNTHASE"/>
    <property type="match status" value="1"/>
</dbReference>
<dbReference type="PANTHER" id="PTHR11877:SF46">
    <property type="entry name" value="TYPE III POLYKETIDE SYNTHASE A"/>
    <property type="match status" value="1"/>
</dbReference>
<name>A0ABU2B022_9MICC</name>
<feature type="domain" description="Chalcone/stilbene synthase C-terminal" evidence="4">
    <location>
        <begin position="238"/>
        <end position="375"/>
    </location>
</feature>
<evidence type="ECO:0000313" key="5">
    <source>
        <dbReference type="EMBL" id="MDR7346369.1"/>
    </source>
</evidence>
<dbReference type="Pfam" id="PF00195">
    <property type="entry name" value="Chal_sti_synt_N"/>
    <property type="match status" value="1"/>
</dbReference>
<evidence type="ECO:0000313" key="6">
    <source>
        <dbReference type="Proteomes" id="UP001183794"/>
    </source>
</evidence>
<proteinExistence type="inferred from homology"/>
<comment type="caution">
    <text evidence="5">The sequence shown here is derived from an EMBL/GenBank/DDBJ whole genome shotgun (WGS) entry which is preliminary data.</text>
</comment>
<dbReference type="InterPro" id="IPR001099">
    <property type="entry name" value="Chalcone/stilbene_synt_N"/>
</dbReference>
<dbReference type="EMBL" id="JAVDYJ010000001">
    <property type="protein sequence ID" value="MDR7346369.1"/>
    <property type="molecule type" value="Genomic_DNA"/>
</dbReference>
<evidence type="ECO:0000256" key="2">
    <source>
        <dbReference type="ARBA" id="ARBA00022679"/>
    </source>
</evidence>
<protein>
    <submittedName>
        <fullName evidence="5">Naringenin-chalcone synthase</fullName>
    </submittedName>
</protein>
<dbReference type="Pfam" id="PF02797">
    <property type="entry name" value="Chal_sti_synt_C"/>
    <property type="match status" value="1"/>
</dbReference>
<gene>
    <name evidence="5" type="ORF">J2S62_000626</name>
</gene>